<dbReference type="Proteomes" id="UP000002038">
    <property type="component" value="Unassembled WGS sequence"/>
</dbReference>
<name>A0A179UJ99_BLAGS</name>
<evidence type="ECO:0000256" key="1">
    <source>
        <dbReference type="SAM" id="MobiDB-lite"/>
    </source>
</evidence>
<organism evidence="2 3">
    <name type="scientific">Blastomyces gilchristii (strain SLH14081)</name>
    <name type="common">Blastomyces dermatitidis</name>
    <dbReference type="NCBI Taxonomy" id="559298"/>
    <lineage>
        <taxon>Eukaryota</taxon>
        <taxon>Fungi</taxon>
        <taxon>Dikarya</taxon>
        <taxon>Ascomycota</taxon>
        <taxon>Pezizomycotina</taxon>
        <taxon>Eurotiomycetes</taxon>
        <taxon>Eurotiomycetidae</taxon>
        <taxon>Onygenales</taxon>
        <taxon>Ajellomycetaceae</taxon>
        <taxon>Blastomyces</taxon>
    </lineage>
</organism>
<accession>A0A179UJ99</accession>
<gene>
    <name evidence="2" type="ORF">BDBG_04129</name>
</gene>
<proteinExistence type="predicted"/>
<dbReference type="GeneID" id="8504959"/>
<dbReference type="KEGG" id="bgh:BDBG_04129"/>
<dbReference type="AlphaFoldDB" id="A0A179UJ99"/>
<protein>
    <recommendedName>
        <fullName evidence="4">FAR1 domain-containing protein</fullName>
    </recommendedName>
</protein>
<sequence>MTDTVKLEGANAFLIRLRSLVQPCISNCKRSFNGERLENMTSIPNAGSHPDATYANTNCRNNMRDIDDSAEPVQKRPRARTFHEVISNRDTDNDDNNSTARQSLPQPTQLSQSQPEFQLQLQPQLECQCQTLPPPPPRTFENLEIATTYIETWAIASGYRIVPPRRKQPDSKDHSIHLICDGIRKFYKDPENGAPIPLENKGVRKGTKSKQPAVKSRKIACPFRLSLLLKMGVWHVDVSNPSHNHGRLPLQAITTGPERKRGRPIGSRTCRGGREKFVQLEGGGAMISFRFDNDTEATKYVKQQGP</sequence>
<feature type="compositionally biased region" description="Low complexity" evidence="1">
    <location>
        <begin position="96"/>
        <end position="116"/>
    </location>
</feature>
<evidence type="ECO:0000313" key="3">
    <source>
        <dbReference type="Proteomes" id="UP000002038"/>
    </source>
</evidence>
<dbReference type="RefSeq" id="XP_031578141.1">
    <property type="nucleotide sequence ID" value="XM_031721545.1"/>
</dbReference>
<feature type="region of interest" description="Disordered" evidence="1">
    <location>
        <begin position="42"/>
        <end position="116"/>
    </location>
</feature>
<dbReference type="OrthoDB" id="4187088at2759"/>
<dbReference type="EMBL" id="GG657454">
    <property type="protein sequence ID" value="OAT08146.1"/>
    <property type="molecule type" value="Genomic_DNA"/>
</dbReference>
<keyword evidence="3" id="KW-1185">Reference proteome</keyword>
<feature type="compositionally biased region" description="Basic and acidic residues" evidence="1">
    <location>
        <begin position="81"/>
        <end position="91"/>
    </location>
</feature>
<dbReference type="VEuPathDB" id="FungiDB:BDBG_04129"/>
<evidence type="ECO:0008006" key="4">
    <source>
        <dbReference type="Google" id="ProtNLM"/>
    </source>
</evidence>
<evidence type="ECO:0000313" key="2">
    <source>
        <dbReference type="EMBL" id="OAT08146.1"/>
    </source>
</evidence>
<reference evidence="3" key="1">
    <citation type="journal article" date="2015" name="PLoS Genet.">
        <title>The dynamic genome and transcriptome of the human fungal pathogen Blastomyces and close relative Emmonsia.</title>
        <authorList>
            <person name="Munoz J.F."/>
            <person name="Gauthier G.M."/>
            <person name="Desjardins C.A."/>
            <person name="Gallo J.E."/>
            <person name="Holder J."/>
            <person name="Sullivan T.D."/>
            <person name="Marty A.J."/>
            <person name="Carmen J.C."/>
            <person name="Chen Z."/>
            <person name="Ding L."/>
            <person name="Gujja S."/>
            <person name="Magrini V."/>
            <person name="Misas E."/>
            <person name="Mitreva M."/>
            <person name="Priest M."/>
            <person name="Saif S."/>
            <person name="Whiston E.A."/>
            <person name="Young S."/>
            <person name="Zeng Q."/>
            <person name="Goldman W.E."/>
            <person name="Mardis E.R."/>
            <person name="Taylor J.W."/>
            <person name="McEwen J.G."/>
            <person name="Clay O.K."/>
            <person name="Klein B.S."/>
            <person name="Cuomo C.A."/>
        </authorList>
    </citation>
    <scope>NUCLEOTIDE SEQUENCE [LARGE SCALE GENOMIC DNA]</scope>
    <source>
        <strain evidence="3">SLH14081</strain>
    </source>
</reference>